<dbReference type="RefSeq" id="WP_180287339.1">
    <property type="nucleotide sequence ID" value="NZ_AWWI01000047.1"/>
</dbReference>
<dbReference type="EMBL" id="AWWI01000047">
    <property type="protein sequence ID" value="PIL21047.1"/>
    <property type="molecule type" value="Genomic_DNA"/>
</dbReference>
<protein>
    <recommendedName>
        <fullName evidence="3">GHMP kinase N-terminal domain-containing protein</fullName>
    </recommendedName>
</protein>
<evidence type="ECO:0008006" key="3">
    <source>
        <dbReference type="Google" id="ProtNLM"/>
    </source>
</evidence>
<dbReference type="SUPFAM" id="SSF54211">
    <property type="entry name" value="Ribosomal protein S5 domain 2-like"/>
    <property type="match status" value="1"/>
</dbReference>
<proteinExistence type="predicted"/>
<dbReference type="Proteomes" id="UP000231259">
    <property type="component" value="Unassembled WGS sequence"/>
</dbReference>
<evidence type="ECO:0000313" key="2">
    <source>
        <dbReference type="Proteomes" id="UP000231259"/>
    </source>
</evidence>
<name>A0A2G8RHJ7_9RHOB</name>
<reference evidence="1 2" key="1">
    <citation type="submission" date="2013-09" db="EMBL/GenBank/DDBJ databases">
        <title>Genome sequencing of Phaeobacter antarcticus sp. nov. SM1211.</title>
        <authorList>
            <person name="Zhang X.-Y."/>
            <person name="Liu C."/>
            <person name="Chen X.-L."/>
            <person name="Xie B.-B."/>
            <person name="Qin Q.-L."/>
            <person name="Rong J.-C."/>
            <person name="Zhang Y.-Z."/>
        </authorList>
    </citation>
    <scope>NUCLEOTIDE SEQUENCE [LARGE SCALE GENOMIC DNA]</scope>
    <source>
        <strain evidence="1 2">SM1211</strain>
    </source>
</reference>
<accession>A0A2G8RHJ7</accession>
<gene>
    <name evidence="1" type="ORF">P775_05755</name>
</gene>
<evidence type="ECO:0000313" key="1">
    <source>
        <dbReference type="EMBL" id="PIL21047.1"/>
    </source>
</evidence>
<organism evidence="1 2">
    <name type="scientific">Puniceibacterium antarcticum</name>
    <dbReference type="NCBI Taxonomy" id="1206336"/>
    <lineage>
        <taxon>Bacteria</taxon>
        <taxon>Pseudomonadati</taxon>
        <taxon>Pseudomonadota</taxon>
        <taxon>Alphaproteobacteria</taxon>
        <taxon>Rhodobacterales</taxon>
        <taxon>Paracoccaceae</taxon>
        <taxon>Puniceibacterium</taxon>
    </lineage>
</organism>
<sequence>MPTQVQHRSAGWLVPRVYGHFGEWLQGRLGPEGPVVLVTLACTAFQAEASFEPAHTLHLRQSQPEIVTPDQLRLLLRGAALPESGLFWLSGTVPPGAGAGASTAALVALARAAGCPPERLAAACLSAEGACDPLMLGHPDGVLWASRAAQVMAQLQVPPRCEVIGACLGGPVRTDATDHDFPDISDLVLRWRAALRAGDLPELAALAAVSAQRTTRHRGPVQDPSARIAHEIGALGYARAHTGSARAFLFAPGTAPQGAEAALLRAGLHSPLRFCTGGAR</sequence>
<keyword evidence="2" id="KW-1185">Reference proteome</keyword>
<dbReference type="AlphaFoldDB" id="A0A2G8RHJ7"/>
<dbReference type="InterPro" id="IPR020568">
    <property type="entry name" value="Ribosomal_Su5_D2-typ_SF"/>
</dbReference>
<comment type="caution">
    <text evidence="1">The sequence shown here is derived from an EMBL/GenBank/DDBJ whole genome shotgun (WGS) entry which is preliminary data.</text>
</comment>